<dbReference type="SMART" id="SM00733">
    <property type="entry name" value="Mterf"/>
    <property type="match status" value="4"/>
</dbReference>
<dbReference type="GO" id="GO:0003676">
    <property type="term" value="F:nucleic acid binding"/>
    <property type="evidence" value="ECO:0007669"/>
    <property type="project" value="InterPro"/>
</dbReference>
<comment type="caution">
    <text evidence="5">The sequence shown here is derived from an EMBL/GenBank/DDBJ whole genome shotgun (WGS) entry which is preliminary data.</text>
</comment>
<proteinExistence type="inferred from homology"/>
<keyword evidence="6" id="KW-1185">Reference proteome</keyword>
<keyword evidence="2" id="KW-0805">Transcription regulation</keyword>
<feature type="region of interest" description="Disordered" evidence="4">
    <location>
        <begin position="1"/>
        <end position="27"/>
    </location>
</feature>
<keyword evidence="2" id="KW-0804">Transcription</keyword>
<dbReference type="GO" id="GO:0042646">
    <property type="term" value="C:plastid nucleoid"/>
    <property type="evidence" value="ECO:0007669"/>
    <property type="project" value="EnsemblPlants"/>
</dbReference>
<dbReference type="Pfam" id="PF02536">
    <property type="entry name" value="mTERF"/>
    <property type="match status" value="1"/>
</dbReference>
<dbReference type="EMBL" id="NBSK02000007">
    <property type="protein sequence ID" value="KAJ0195112.1"/>
    <property type="molecule type" value="Genomic_DNA"/>
</dbReference>
<dbReference type="OrthoDB" id="637682at2759"/>
<dbReference type="InterPro" id="IPR038538">
    <property type="entry name" value="MTERF_sf"/>
</dbReference>
<dbReference type="GO" id="GO:0009658">
    <property type="term" value="P:chloroplast organization"/>
    <property type="evidence" value="ECO:0000318"/>
    <property type="project" value="GO_Central"/>
</dbReference>
<name>A0A9R1UW01_LACSA</name>
<evidence type="ECO:0000313" key="5">
    <source>
        <dbReference type="EMBL" id="KAJ0195112.1"/>
    </source>
</evidence>
<evidence type="ECO:0000256" key="4">
    <source>
        <dbReference type="SAM" id="MobiDB-lite"/>
    </source>
</evidence>
<keyword evidence="3" id="KW-0809">Transit peptide</keyword>
<evidence type="ECO:0000256" key="1">
    <source>
        <dbReference type="ARBA" id="ARBA00007692"/>
    </source>
</evidence>
<dbReference type="Gramene" id="rna-gnl|WGS:NBSK|LSAT_7X89121_mrna">
    <property type="protein sequence ID" value="cds-PLY63396.1"/>
    <property type="gene ID" value="gene-LSAT_7X89121"/>
</dbReference>
<reference evidence="5 6" key="1">
    <citation type="journal article" date="2017" name="Nat. Commun.">
        <title>Genome assembly with in vitro proximity ligation data and whole-genome triplication in lettuce.</title>
        <authorList>
            <person name="Reyes-Chin-Wo S."/>
            <person name="Wang Z."/>
            <person name="Yang X."/>
            <person name="Kozik A."/>
            <person name="Arikit S."/>
            <person name="Song C."/>
            <person name="Xia L."/>
            <person name="Froenicke L."/>
            <person name="Lavelle D.O."/>
            <person name="Truco M.J."/>
            <person name="Xia R."/>
            <person name="Zhu S."/>
            <person name="Xu C."/>
            <person name="Xu H."/>
            <person name="Xu X."/>
            <person name="Cox K."/>
            <person name="Korf I."/>
            <person name="Meyers B.C."/>
            <person name="Michelmore R.W."/>
        </authorList>
    </citation>
    <scope>NUCLEOTIDE SEQUENCE [LARGE SCALE GENOMIC DNA]</scope>
    <source>
        <strain evidence="6">cv. Salinas</strain>
        <tissue evidence="5">Seedlings</tissue>
    </source>
</reference>
<dbReference type="PANTHER" id="PTHR13068">
    <property type="entry name" value="CGI-12 PROTEIN-RELATED"/>
    <property type="match status" value="1"/>
</dbReference>
<sequence>MNLLLPSPTLCSSSPHSSHRPPPPPHRHLHFRTSHQENLRYLKSLGIIQPSFTKPPSPETLSQILSTINYFKSKGFSEPDFPRIAFLSPHLFSPTFNPTTIDPVFHFLAVDLAASPEESRGLILKCPHILESDPEFCLKPTLEYLKKLGITRLQSPTTLNAHLLDTRVSKMEEKMRFLRGVGFSDEESRRVCGRFPAIFGYGIENNLRPKFKYLVMEMKRNGRDEVNKFPQYFGFSLENRIKPRHLHLKRRNVDAAEVPLNRMLLWSDERFFKKWK</sequence>
<keyword evidence="2" id="KW-0806">Transcription termination</keyword>
<feature type="compositionally biased region" description="Low complexity" evidence="4">
    <location>
        <begin position="1"/>
        <end position="16"/>
    </location>
</feature>
<gene>
    <name evidence="5" type="ORF">LSAT_V11C700377630</name>
</gene>
<dbReference type="GO" id="GO:0006353">
    <property type="term" value="P:DNA-templated transcription termination"/>
    <property type="evidence" value="ECO:0007669"/>
    <property type="project" value="UniProtKB-KW"/>
</dbReference>
<dbReference type="Proteomes" id="UP000235145">
    <property type="component" value="Unassembled WGS sequence"/>
</dbReference>
<dbReference type="GO" id="GO:0071472">
    <property type="term" value="P:cellular response to salt stress"/>
    <property type="evidence" value="ECO:0007669"/>
    <property type="project" value="EnsemblPlants"/>
</dbReference>
<evidence type="ECO:0000256" key="2">
    <source>
        <dbReference type="ARBA" id="ARBA00022472"/>
    </source>
</evidence>
<dbReference type="AlphaFoldDB" id="A0A9R1UW01"/>
<dbReference type="InterPro" id="IPR003690">
    <property type="entry name" value="MTERF"/>
</dbReference>
<evidence type="ECO:0000313" key="6">
    <source>
        <dbReference type="Proteomes" id="UP000235145"/>
    </source>
</evidence>
<evidence type="ECO:0000256" key="3">
    <source>
        <dbReference type="ARBA" id="ARBA00022946"/>
    </source>
</evidence>
<dbReference type="Gene3D" id="1.25.70.10">
    <property type="entry name" value="Transcription termination factor 3, mitochondrial"/>
    <property type="match status" value="1"/>
</dbReference>
<accession>A0A9R1UW01</accession>
<dbReference type="GO" id="GO:0009507">
    <property type="term" value="C:chloroplast"/>
    <property type="evidence" value="ECO:0000318"/>
    <property type="project" value="GO_Central"/>
</dbReference>
<dbReference type="PANTHER" id="PTHR13068:SF139">
    <property type="entry name" value="TRANSCRIPTION TERMINATION FACTOR MTEF1, CHLOROPLASTIC"/>
    <property type="match status" value="1"/>
</dbReference>
<comment type="similarity">
    <text evidence="1">Belongs to the mTERF family.</text>
</comment>
<protein>
    <submittedName>
        <fullName evidence="5">Uncharacterized protein</fullName>
    </submittedName>
</protein>
<organism evidence="5 6">
    <name type="scientific">Lactuca sativa</name>
    <name type="common">Garden lettuce</name>
    <dbReference type="NCBI Taxonomy" id="4236"/>
    <lineage>
        <taxon>Eukaryota</taxon>
        <taxon>Viridiplantae</taxon>
        <taxon>Streptophyta</taxon>
        <taxon>Embryophyta</taxon>
        <taxon>Tracheophyta</taxon>
        <taxon>Spermatophyta</taxon>
        <taxon>Magnoliopsida</taxon>
        <taxon>eudicotyledons</taxon>
        <taxon>Gunneridae</taxon>
        <taxon>Pentapetalae</taxon>
        <taxon>asterids</taxon>
        <taxon>campanulids</taxon>
        <taxon>Asterales</taxon>
        <taxon>Asteraceae</taxon>
        <taxon>Cichorioideae</taxon>
        <taxon>Cichorieae</taxon>
        <taxon>Lactucinae</taxon>
        <taxon>Lactuca</taxon>
    </lineage>
</organism>